<dbReference type="Proteomes" id="UP000094412">
    <property type="component" value="Unassembled WGS sequence"/>
</dbReference>
<dbReference type="STRING" id="1566387.QV13_00850"/>
<evidence type="ECO:0000313" key="3">
    <source>
        <dbReference type="EMBL" id="OCX25158.1"/>
    </source>
</evidence>
<comment type="caution">
    <text evidence="3">The sequence shown here is derived from an EMBL/GenBank/DDBJ whole genome shotgun (WGS) entry which is preliminary data.</text>
</comment>
<protein>
    <submittedName>
        <fullName evidence="3">Amidohydrolase</fullName>
    </submittedName>
</protein>
<organism evidence="3 4">
    <name type="scientific">Mesorhizobium hungaricum</name>
    <dbReference type="NCBI Taxonomy" id="1566387"/>
    <lineage>
        <taxon>Bacteria</taxon>
        <taxon>Pseudomonadati</taxon>
        <taxon>Pseudomonadota</taxon>
        <taxon>Alphaproteobacteria</taxon>
        <taxon>Hyphomicrobiales</taxon>
        <taxon>Phyllobacteriaceae</taxon>
        <taxon>Mesorhizobium</taxon>
    </lineage>
</organism>
<dbReference type="PANTHER" id="PTHR43569:SF2">
    <property type="entry name" value="AMIDOHYDROLASE-RELATED DOMAIN-CONTAINING PROTEIN"/>
    <property type="match status" value="1"/>
</dbReference>
<dbReference type="InterPro" id="IPR052350">
    <property type="entry name" value="Metallo-dep_Lactonases"/>
</dbReference>
<proteinExistence type="inferred from homology"/>
<evidence type="ECO:0000259" key="2">
    <source>
        <dbReference type="Pfam" id="PF04909"/>
    </source>
</evidence>
<dbReference type="RefSeq" id="WP_024926972.1">
    <property type="nucleotide sequence ID" value="NZ_MDEO01000018.1"/>
</dbReference>
<evidence type="ECO:0000256" key="1">
    <source>
        <dbReference type="ARBA" id="ARBA00038310"/>
    </source>
</evidence>
<dbReference type="GO" id="GO:0016787">
    <property type="term" value="F:hydrolase activity"/>
    <property type="evidence" value="ECO:0007669"/>
    <property type="project" value="UniProtKB-KW"/>
</dbReference>
<feature type="domain" description="Amidohydrolase-related" evidence="2">
    <location>
        <begin position="4"/>
        <end position="278"/>
    </location>
</feature>
<keyword evidence="3" id="KW-0378">Hydrolase</keyword>
<comment type="similarity">
    <text evidence="1">Belongs to the metallo-dependent hydrolases superfamily.</text>
</comment>
<evidence type="ECO:0000313" key="4">
    <source>
        <dbReference type="Proteomes" id="UP000094412"/>
    </source>
</evidence>
<dbReference type="InterPro" id="IPR006680">
    <property type="entry name" value="Amidohydro-rel"/>
</dbReference>
<reference evidence="3 4" key="1">
    <citation type="submission" date="2016-08" db="EMBL/GenBank/DDBJ databases">
        <title>Whole genome sequence of Mesorhizobium sp. strain UASWS1009 isolated from industrial sewage.</title>
        <authorList>
            <person name="Crovadore J."/>
            <person name="Calmin G."/>
            <person name="Chablais R."/>
            <person name="Cochard B."/>
            <person name="Lefort F."/>
        </authorList>
    </citation>
    <scope>NUCLEOTIDE SEQUENCE [LARGE SCALE GENOMIC DNA]</scope>
    <source>
        <strain evidence="3 4">UASWS1009</strain>
    </source>
</reference>
<sequence>MQLIDTHQHLIYRDQLGYGWTNGIPALASGNFTRSDYGELTRGDDVIGTVFMETGVDDADYQKEARFVASLVGGDGLLAQVASCRPEIDEGFDAWLDECDRLSVAGFRRILHVVDDEMSRSETFRKNLRKIGRKDLAFDMCFLARQLPIAADLAKACPDQRFVLDHCGVPDIAGDAFSVWADAISEVARSPNVSVKLSGVTAYCTPGTANVETLRRWIDHIVQVFTPARIVWGGDWPVVNLGSGLPAWIEITKELLADLSADEQAAIGTGNARRIYRLS</sequence>
<keyword evidence="4" id="KW-1185">Reference proteome</keyword>
<dbReference type="SUPFAM" id="SSF51556">
    <property type="entry name" value="Metallo-dependent hydrolases"/>
    <property type="match status" value="1"/>
</dbReference>
<accession>A0A1C2EDR8</accession>
<name>A0A1C2EDR8_9HYPH</name>
<dbReference type="AlphaFoldDB" id="A0A1C2EDR8"/>
<dbReference type="PANTHER" id="PTHR43569">
    <property type="entry name" value="AMIDOHYDROLASE"/>
    <property type="match status" value="1"/>
</dbReference>
<dbReference type="EMBL" id="MDEO01000018">
    <property type="protein sequence ID" value="OCX25158.1"/>
    <property type="molecule type" value="Genomic_DNA"/>
</dbReference>
<dbReference type="Pfam" id="PF04909">
    <property type="entry name" value="Amidohydro_2"/>
    <property type="match status" value="1"/>
</dbReference>
<dbReference type="InterPro" id="IPR032466">
    <property type="entry name" value="Metal_Hydrolase"/>
</dbReference>
<gene>
    <name evidence="3" type="ORF">QV13_00850</name>
</gene>
<dbReference type="OrthoDB" id="9787654at2"/>
<dbReference type="Gene3D" id="3.20.20.140">
    <property type="entry name" value="Metal-dependent hydrolases"/>
    <property type="match status" value="1"/>
</dbReference>